<comment type="caution">
    <text evidence="1">The sequence shown here is derived from an EMBL/GenBank/DDBJ whole genome shotgun (WGS) entry which is preliminary data.</text>
</comment>
<protein>
    <submittedName>
        <fullName evidence="1">Uncharacterized protein</fullName>
    </submittedName>
</protein>
<dbReference type="InterPro" id="IPR036412">
    <property type="entry name" value="HAD-like_sf"/>
</dbReference>
<dbReference type="SUPFAM" id="SSF56784">
    <property type="entry name" value="HAD-like"/>
    <property type="match status" value="1"/>
</dbReference>
<dbReference type="Proteomes" id="UP000019140">
    <property type="component" value="Unassembled WGS sequence"/>
</dbReference>
<dbReference type="AlphaFoldDB" id="W4MAE3"/>
<dbReference type="Gene3D" id="3.40.50.1000">
    <property type="entry name" value="HAD superfamily/HAD-like"/>
    <property type="match status" value="1"/>
</dbReference>
<dbReference type="EMBL" id="AZHX01000511">
    <property type="protein sequence ID" value="ETX07173.1"/>
    <property type="molecule type" value="Genomic_DNA"/>
</dbReference>
<accession>W4MAE3</accession>
<organism evidence="1 2">
    <name type="scientific">Candidatus Entotheonella gemina</name>
    <dbReference type="NCBI Taxonomy" id="1429439"/>
    <lineage>
        <taxon>Bacteria</taxon>
        <taxon>Pseudomonadati</taxon>
        <taxon>Nitrospinota/Tectimicrobiota group</taxon>
        <taxon>Candidatus Tectimicrobiota</taxon>
        <taxon>Candidatus Entotheonellia</taxon>
        <taxon>Candidatus Entotheonellales</taxon>
        <taxon>Candidatus Entotheonellaceae</taxon>
        <taxon>Candidatus Entotheonella</taxon>
    </lineage>
</organism>
<keyword evidence="2" id="KW-1185">Reference proteome</keyword>
<dbReference type="InterPro" id="IPR023214">
    <property type="entry name" value="HAD_sf"/>
</dbReference>
<sequence length="235" mass="26339">MTATLLSLHPFPQTILDRVFGPFARTTDFVTVNCMEALVERSGLRQAKVFICDYDVTLTTLHHSLSLDMARALIDLLEKHQRELVILTSKWLNDIEADLKGGYKGQGVHFLSMLPQGTAVTVICRFFDQEIKKTGAKAYRYTSCEERLAVDGLDTIFDDVMKKHQESRRTTGAVFAKDEAIRCYLKGKGLSVREVIYFGDSFRIGGSDLPVLDVDGITAIQVKAAHETLEMLSRC</sequence>
<proteinExistence type="predicted"/>
<name>W4MAE3_9BACT</name>
<gene>
    <name evidence="1" type="ORF">ETSY2_12755</name>
</gene>
<evidence type="ECO:0000313" key="2">
    <source>
        <dbReference type="Proteomes" id="UP000019140"/>
    </source>
</evidence>
<reference evidence="1 2" key="1">
    <citation type="journal article" date="2014" name="Nature">
        <title>An environmental bacterial taxon with a large and distinct metabolic repertoire.</title>
        <authorList>
            <person name="Wilson M.C."/>
            <person name="Mori T."/>
            <person name="Ruckert C."/>
            <person name="Uria A.R."/>
            <person name="Helf M.J."/>
            <person name="Takada K."/>
            <person name="Gernert C."/>
            <person name="Steffens U.A."/>
            <person name="Heycke N."/>
            <person name="Schmitt S."/>
            <person name="Rinke C."/>
            <person name="Helfrich E.J."/>
            <person name="Brachmann A.O."/>
            <person name="Gurgui C."/>
            <person name="Wakimoto T."/>
            <person name="Kracht M."/>
            <person name="Crusemann M."/>
            <person name="Hentschel U."/>
            <person name="Abe I."/>
            <person name="Matsunaga S."/>
            <person name="Kalinowski J."/>
            <person name="Takeyama H."/>
            <person name="Piel J."/>
        </authorList>
    </citation>
    <scope>NUCLEOTIDE SEQUENCE [LARGE SCALE GENOMIC DNA]</scope>
    <source>
        <strain evidence="2">TSY2</strain>
    </source>
</reference>
<evidence type="ECO:0000313" key="1">
    <source>
        <dbReference type="EMBL" id="ETX07173.1"/>
    </source>
</evidence>
<dbReference type="HOGENOM" id="CLU_1178512_0_0_7"/>